<sequence length="392" mass="41696">MLAALALLSLAIWTHLLAFRGGFWRADQRLPRADGHHSATGVVAVVPARDEEAVVGEALRALLAQEHGNLRVVLVDDHSRDRTRAIADAVAADHPGRLTVTGTEPLPPGWTGKLWALAAGVRAARAVAPDATHILLCDADIRMEPDTLPRLLAKAEPGVEAGRLDLVSLMVRLDDRGFWGGLLVPAFVFFFQMLYPFPWVNDPRARTAAAAGGCVLVRRDALERAGGIEAIRGALIDDCTLAAAVKRAGGRIWLGLADSARSLRDNGGFDGVWNMVARTAYTQLHHSPLLLIGTLAGMALTFLVPPLLALALPLHGNGWAAAAGLAVWVAMGVAYSPTLRLYGRPIASGLLLPLVAALYSLMTVASALRHWRGRGGQWKGRVYPADGTARGG</sequence>
<dbReference type="InterPro" id="IPR029044">
    <property type="entry name" value="Nucleotide-diphossugar_trans"/>
</dbReference>
<feature type="transmembrane region" description="Helical" evidence="1">
    <location>
        <begin position="318"/>
        <end position="338"/>
    </location>
</feature>
<feature type="transmembrane region" description="Helical" evidence="1">
    <location>
        <begin position="289"/>
        <end position="312"/>
    </location>
</feature>
<gene>
    <name evidence="2" type="ORF">HND93_27120</name>
</gene>
<feature type="transmembrane region" description="Helical" evidence="1">
    <location>
        <begin position="178"/>
        <end position="197"/>
    </location>
</feature>
<proteinExistence type="predicted"/>
<keyword evidence="1" id="KW-0812">Transmembrane</keyword>
<dbReference type="EMBL" id="JABFDB010000027">
    <property type="protein sequence ID" value="NYZ23388.1"/>
    <property type="molecule type" value="Genomic_DNA"/>
</dbReference>
<evidence type="ECO:0000313" key="2">
    <source>
        <dbReference type="EMBL" id="NYZ23388.1"/>
    </source>
</evidence>
<dbReference type="Proteomes" id="UP000584642">
    <property type="component" value="Unassembled WGS sequence"/>
</dbReference>
<keyword evidence="3" id="KW-1185">Reference proteome</keyword>
<organism evidence="2 3">
    <name type="scientific">Azospirillum oleiclasticum</name>
    <dbReference type="NCBI Taxonomy" id="2735135"/>
    <lineage>
        <taxon>Bacteria</taxon>
        <taxon>Pseudomonadati</taxon>
        <taxon>Pseudomonadota</taxon>
        <taxon>Alphaproteobacteria</taxon>
        <taxon>Rhodospirillales</taxon>
        <taxon>Azospirillaceae</taxon>
        <taxon>Azospirillum</taxon>
    </lineage>
</organism>
<dbReference type="InterPro" id="IPR017832">
    <property type="entry name" value="Glyco_trans_2_hopen-assoc_HpnB"/>
</dbReference>
<dbReference type="NCBIfam" id="TIGR03469">
    <property type="entry name" value="HpnB"/>
    <property type="match status" value="1"/>
</dbReference>
<evidence type="ECO:0000256" key="1">
    <source>
        <dbReference type="SAM" id="Phobius"/>
    </source>
</evidence>
<protein>
    <submittedName>
        <fullName evidence="2">Glycosyltransferase</fullName>
    </submittedName>
</protein>
<comment type="caution">
    <text evidence="2">The sequence shown here is derived from an EMBL/GenBank/DDBJ whole genome shotgun (WGS) entry which is preliminary data.</text>
</comment>
<reference evidence="2 3" key="1">
    <citation type="submission" date="2020-05" db="EMBL/GenBank/DDBJ databases">
        <title>Azospirillum oleiclasticum sp. nov, a nitrogen-fixing and heavy crude oil-emulsifying bacterium isolated from the crude oil of Yumen Oilfield.</title>
        <authorList>
            <person name="Wu D."/>
            <person name="Cai M."/>
            <person name="Zhang X."/>
        </authorList>
    </citation>
    <scope>NUCLEOTIDE SEQUENCE [LARGE SCALE GENOMIC DNA]</scope>
    <source>
        <strain evidence="2 3">ROY-1-1-2</strain>
    </source>
</reference>
<dbReference type="PANTHER" id="PTHR43646">
    <property type="entry name" value="GLYCOSYLTRANSFERASE"/>
    <property type="match status" value="1"/>
</dbReference>
<feature type="transmembrane region" description="Helical" evidence="1">
    <location>
        <begin position="350"/>
        <end position="368"/>
    </location>
</feature>
<dbReference type="RefSeq" id="WP_180285166.1">
    <property type="nucleotide sequence ID" value="NZ_JABFDB010000027.1"/>
</dbReference>
<name>A0ABX2TJV4_9PROT</name>
<dbReference type="SUPFAM" id="SSF53448">
    <property type="entry name" value="Nucleotide-diphospho-sugar transferases"/>
    <property type="match status" value="1"/>
</dbReference>
<accession>A0ABX2TJV4</accession>
<dbReference type="PANTHER" id="PTHR43646:SF3">
    <property type="entry name" value="SLR1566 PROTEIN"/>
    <property type="match status" value="1"/>
</dbReference>
<evidence type="ECO:0000313" key="3">
    <source>
        <dbReference type="Proteomes" id="UP000584642"/>
    </source>
</evidence>
<keyword evidence="1" id="KW-1133">Transmembrane helix</keyword>
<dbReference type="Pfam" id="PF13641">
    <property type="entry name" value="Glyco_tranf_2_3"/>
    <property type="match status" value="1"/>
</dbReference>
<keyword evidence="1" id="KW-0472">Membrane</keyword>
<dbReference type="Gene3D" id="3.90.550.10">
    <property type="entry name" value="Spore Coat Polysaccharide Biosynthesis Protein SpsA, Chain A"/>
    <property type="match status" value="1"/>
</dbReference>